<evidence type="ECO:0000259" key="6">
    <source>
        <dbReference type="PROSITE" id="PS51253"/>
    </source>
</evidence>
<dbReference type="InterPro" id="IPR007889">
    <property type="entry name" value="HTH_Psq"/>
</dbReference>
<keyword evidence="3" id="KW-0539">Nucleus</keyword>
<dbReference type="Pfam" id="PF05225">
    <property type="entry name" value="HTH_psq"/>
    <property type="match status" value="1"/>
</dbReference>
<feature type="compositionally biased region" description="Basic and acidic residues" evidence="5">
    <location>
        <begin position="11"/>
        <end position="25"/>
    </location>
</feature>
<evidence type="ECO:0000313" key="7">
    <source>
        <dbReference type="EMBL" id="KAJ3561060.1"/>
    </source>
</evidence>
<feature type="region of interest" description="Disordered" evidence="5">
    <location>
        <begin position="1"/>
        <end position="25"/>
    </location>
</feature>
<dbReference type="Pfam" id="PF03184">
    <property type="entry name" value="DDE_1"/>
    <property type="match status" value="1"/>
</dbReference>
<feature type="domain" description="HTH CENPB-type" evidence="6">
    <location>
        <begin position="71"/>
        <end position="136"/>
    </location>
</feature>
<feature type="coiled-coil region" evidence="4">
    <location>
        <begin position="586"/>
        <end position="618"/>
    </location>
</feature>
<dbReference type="SMART" id="SM00674">
    <property type="entry name" value="CENPB"/>
    <property type="match status" value="1"/>
</dbReference>
<dbReference type="InterPro" id="IPR004875">
    <property type="entry name" value="DDE_SF_endonuclease_dom"/>
</dbReference>
<evidence type="ECO:0000256" key="1">
    <source>
        <dbReference type="ARBA" id="ARBA00004123"/>
    </source>
</evidence>
<feature type="region of interest" description="Disordered" evidence="5">
    <location>
        <begin position="694"/>
        <end position="716"/>
    </location>
</feature>
<name>A0AAD5VKT1_9AGAR</name>
<feature type="coiled-coil region" evidence="4">
    <location>
        <begin position="522"/>
        <end position="549"/>
    </location>
</feature>
<proteinExistence type="predicted"/>
<dbReference type="InterPro" id="IPR036397">
    <property type="entry name" value="RNaseH_sf"/>
</dbReference>
<evidence type="ECO:0000256" key="2">
    <source>
        <dbReference type="ARBA" id="ARBA00023125"/>
    </source>
</evidence>
<feature type="region of interest" description="Disordered" evidence="5">
    <location>
        <begin position="440"/>
        <end position="490"/>
    </location>
</feature>
<dbReference type="AlphaFoldDB" id="A0AAD5VKT1"/>
<evidence type="ECO:0000256" key="4">
    <source>
        <dbReference type="SAM" id="Coils"/>
    </source>
</evidence>
<dbReference type="InterPro" id="IPR050863">
    <property type="entry name" value="CenT-Element_Derived"/>
</dbReference>
<reference evidence="7" key="1">
    <citation type="submission" date="2022-07" db="EMBL/GenBank/DDBJ databases">
        <title>Genome Sequence of Leucocoprinus birnbaumii.</title>
        <authorList>
            <person name="Buettner E."/>
        </authorList>
    </citation>
    <scope>NUCLEOTIDE SEQUENCE</scope>
    <source>
        <strain evidence="7">VT141</strain>
    </source>
</reference>
<keyword evidence="4" id="KW-0175">Coiled coil</keyword>
<evidence type="ECO:0000256" key="3">
    <source>
        <dbReference type="ARBA" id="ARBA00023242"/>
    </source>
</evidence>
<dbReference type="PANTHER" id="PTHR19303">
    <property type="entry name" value="TRANSPOSON"/>
    <property type="match status" value="1"/>
</dbReference>
<dbReference type="GO" id="GO:0003677">
    <property type="term" value="F:DNA binding"/>
    <property type="evidence" value="ECO:0007669"/>
    <property type="project" value="UniProtKB-KW"/>
</dbReference>
<dbReference type="PROSITE" id="PS51253">
    <property type="entry name" value="HTH_CENPB"/>
    <property type="match status" value="1"/>
</dbReference>
<dbReference type="Gene3D" id="1.10.10.60">
    <property type="entry name" value="Homeodomain-like"/>
    <property type="match status" value="1"/>
</dbReference>
<keyword evidence="8" id="KW-1185">Reference proteome</keyword>
<sequence>MARRGCVASQKQKEEQEDTAKKLEKEKNLNDAVEAVRAGQLSVSAATKEFLAGVKRTTLRHRLKGTVAAKDAHDHEKLLPPEIERVLVDWIRFMAMVGRPVSRKSIRPKVAQLGGKLPSASWVSRFLKRHPELQVRKPSGLDPKRAQCFNPPDVNEYFQLLGKVLEEKNIPWENIYNMDEKGIQLGGGRKGSGMKYLFSRDERAKYVIRDGNLELVTIIESCCADGTAIKPGFVFSGKSIDVDIEDLDPDISIATSPNGWTSDFLCTEWFKKSFIPQAQARGNPEYPILLIFDGHGSHVTDEMVDLAATNHIELFCFPPHTTHKLQPLDVGVFGPLQRSWADTCDDYVARFGVGLRRRDVVSQYMSARNKAFKQETILKAWEKCGIRPLNPSIFKREDFAPSFNTSTILEKPESFPMELPSDFDIIDEVQESYNAAIDNHEEYSEGSDTEMEDEGEGQMEEEADDGNHDGAIRSTISFTSPTPDTPDTPHTSLSPVLTSNLCQLINDLKCSLLRPIRANASREQIMDENRELKAALVQLRMECNMAQAHAILIDAEYTLHRSQLREKSNQRKRPKLKIAHQWLTGHEALQERERLKQIAKEKAEKQAEREAVQQAAMQQHQERCAQVLSPDFIFTKSFSTMRRNELLEVIHALRLTPTDNKATIPMLRKQILDHFDSNPDLKTSTRYANLFRRTRGQALQPNPQPEAGPSTGILHPPILYPPTLPPVHGYATHPNLPPPPPWAFSGHPPT</sequence>
<gene>
    <name evidence="7" type="ORF">NP233_g10428</name>
</gene>
<dbReference type="InterPro" id="IPR006600">
    <property type="entry name" value="HTH_CenpB_DNA-bd_dom"/>
</dbReference>
<protein>
    <recommendedName>
        <fullName evidence="6">HTH CENPB-type domain-containing protein</fullName>
    </recommendedName>
</protein>
<feature type="compositionally biased region" description="Acidic residues" evidence="5">
    <location>
        <begin position="444"/>
        <end position="464"/>
    </location>
</feature>
<dbReference type="Pfam" id="PF03221">
    <property type="entry name" value="HTH_Tnp_Tc5"/>
    <property type="match status" value="1"/>
</dbReference>
<dbReference type="Proteomes" id="UP001213000">
    <property type="component" value="Unassembled WGS sequence"/>
</dbReference>
<accession>A0AAD5VKT1</accession>
<dbReference type="PANTHER" id="PTHR19303:SF74">
    <property type="entry name" value="POGO TRANSPOSABLE ELEMENT WITH KRAB DOMAIN"/>
    <property type="match status" value="1"/>
</dbReference>
<organism evidence="7 8">
    <name type="scientific">Leucocoprinus birnbaumii</name>
    <dbReference type="NCBI Taxonomy" id="56174"/>
    <lineage>
        <taxon>Eukaryota</taxon>
        <taxon>Fungi</taxon>
        <taxon>Dikarya</taxon>
        <taxon>Basidiomycota</taxon>
        <taxon>Agaricomycotina</taxon>
        <taxon>Agaricomycetes</taxon>
        <taxon>Agaricomycetidae</taxon>
        <taxon>Agaricales</taxon>
        <taxon>Agaricineae</taxon>
        <taxon>Agaricaceae</taxon>
        <taxon>Leucocoprinus</taxon>
    </lineage>
</organism>
<comment type="subcellular location">
    <subcellularLocation>
        <location evidence="1">Nucleus</location>
    </subcellularLocation>
</comment>
<dbReference type="EMBL" id="JANIEX010001062">
    <property type="protein sequence ID" value="KAJ3561060.1"/>
    <property type="molecule type" value="Genomic_DNA"/>
</dbReference>
<comment type="caution">
    <text evidence="7">The sequence shown here is derived from an EMBL/GenBank/DDBJ whole genome shotgun (WGS) entry which is preliminary data.</text>
</comment>
<evidence type="ECO:0000313" key="8">
    <source>
        <dbReference type="Proteomes" id="UP001213000"/>
    </source>
</evidence>
<dbReference type="GO" id="GO:0005634">
    <property type="term" value="C:nucleus"/>
    <property type="evidence" value="ECO:0007669"/>
    <property type="project" value="UniProtKB-SubCell"/>
</dbReference>
<evidence type="ECO:0000256" key="5">
    <source>
        <dbReference type="SAM" id="MobiDB-lite"/>
    </source>
</evidence>
<keyword evidence="2" id="KW-0238">DNA-binding</keyword>
<dbReference type="Gene3D" id="3.30.420.10">
    <property type="entry name" value="Ribonuclease H-like superfamily/Ribonuclease H"/>
    <property type="match status" value="1"/>
</dbReference>